<keyword evidence="1" id="KW-1133">Transmembrane helix</keyword>
<keyword evidence="3" id="KW-1185">Reference proteome</keyword>
<gene>
    <name evidence="2" type="ORF">HINF_LOCUS49364</name>
</gene>
<accession>A0ABP1KFJ0</accession>
<protein>
    <submittedName>
        <fullName evidence="2">Hypothetical_protein</fullName>
    </submittedName>
</protein>
<name>A0ABP1KFJ0_9EUKA</name>
<reference evidence="2 3" key="1">
    <citation type="submission" date="2024-07" db="EMBL/GenBank/DDBJ databases">
        <authorList>
            <person name="Akdeniz Z."/>
        </authorList>
    </citation>
    <scope>NUCLEOTIDE SEQUENCE [LARGE SCALE GENOMIC DNA]</scope>
</reference>
<keyword evidence="1" id="KW-0472">Membrane</keyword>
<evidence type="ECO:0000256" key="1">
    <source>
        <dbReference type="SAM" id="Phobius"/>
    </source>
</evidence>
<feature type="transmembrane region" description="Helical" evidence="1">
    <location>
        <begin position="64"/>
        <end position="84"/>
    </location>
</feature>
<dbReference type="EMBL" id="CAXDID020000231">
    <property type="protein sequence ID" value="CAL6060722.1"/>
    <property type="molecule type" value="Genomic_DNA"/>
</dbReference>
<proteinExistence type="predicted"/>
<dbReference type="Proteomes" id="UP001642409">
    <property type="component" value="Unassembled WGS sequence"/>
</dbReference>
<evidence type="ECO:0000313" key="3">
    <source>
        <dbReference type="Proteomes" id="UP001642409"/>
    </source>
</evidence>
<comment type="caution">
    <text evidence="2">The sequence shown here is derived from an EMBL/GenBank/DDBJ whole genome shotgun (WGS) entry which is preliminary data.</text>
</comment>
<sequence>MSNQILSLIVKTTVKIEILVVNRIKIQVRLHIARRGSALNNHYELVILLQDYENRQTQLRFRSFYVNLNHVRIIIILLYMLQVLQYRLLIRIRSITLVI</sequence>
<evidence type="ECO:0000313" key="2">
    <source>
        <dbReference type="EMBL" id="CAL6060722.1"/>
    </source>
</evidence>
<organism evidence="2 3">
    <name type="scientific">Hexamita inflata</name>
    <dbReference type="NCBI Taxonomy" id="28002"/>
    <lineage>
        <taxon>Eukaryota</taxon>
        <taxon>Metamonada</taxon>
        <taxon>Diplomonadida</taxon>
        <taxon>Hexamitidae</taxon>
        <taxon>Hexamitinae</taxon>
        <taxon>Hexamita</taxon>
    </lineage>
</organism>
<keyword evidence="1" id="KW-0812">Transmembrane</keyword>